<dbReference type="EMBL" id="JARJLM010000089">
    <property type="protein sequence ID" value="MDF3832339.1"/>
    <property type="molecule type" value="Genomic_DNA"/>
</dbReference>
<comment type="caution">
    <text evidence="2">The sequence shown here is derived from an EMBL/GenBank/DDBJ whole genome shotgun (WGS) entry which is preliminary data.</text>
</comment>
<evidence type="ECO:0000313" key="2">
    <source>
        <dbReference type="EMBL" id="MDF3832339.1"/>
    </source>
</evidence>
<keyword evidence="3" id="KW-1185">Reference proteome</keyword>
<sequence length="155" mass="17052">MLRAASIAMAAFCMTLAHAAPLPLADMLNGVDNDPALKAEYADLDAARSERSARESEKGWQVFAGGGIGDYHELVVDNVVANYYGRNLSLGMRYPLLGSLKRQVDAVKASGFAVQRQQLQLALRRAERRLALRSAYADWWRAQQEQSLCGPLRTA</sequence>
<organism evidence="2 3">
    <name type="scientific">Cupriavidus basilensis</name>
    <dbReference type="NCBI Taxonomy" id="68895"/>
    <lineage>
        <taxon>Bacteria</taxon>
        <taxon>Pseudomonadati</taxon>
        <taxon>Pseudomonadota</taxon>
        <taxon>Betaproteobacteria</taxon>
        <taxon>Burkholderiales</taxon>
        <taxon>Burkholderiaceae</taxon>
        <taxon>Cupriavidus</taxon>
    </lineage>
</organism>
<reference evidence="2 3" key="1">
    <citation type="submission" date="2023-03" db="EMBL/GenBank/DDBJ databases">
        <title>Draft assemblies of triclosan tolerant bacteria isolated from returned activated sludge.</title>
        <authorList>
            <person name="Van Hamelsveld S."/>
        </authorList>
    </citation>
    <scope>NUCLEOTIDE SEQUENCE [LARGE SCALE GENOMIC DNA]</scope>
    <source>
        <strain evidence="2 3">GW210010_S58</strain>
    </source>
</reference>
<evidence type="ECO:0000313" key="3">
    <source>
        <dbReference type="Proteomes" id="UP001216674"/>
    </source>
</evidence>
<feature type="non-terminal residue" evidence="2">
    <location>
        <position position="155"/>
    </location>
</feature>
<protein>
    <submittedName>
        <fullName evidence="2">TolC family protein</fullName>
    </submittedName>
</protein>
<dbReference type="Proteomes" id="UP001216674">
    <property type="component" value="Unassembled WGS sequence"/>
</dbReference>
<dbReference type="Gene3D" id="1.20.1600.10">
    <property type="entry name" value="Outer membrane efflux proteins (OEP)"/>
    <property type="match status" value="1"/>
</dbReference>
<gene>
    <name evidence="2" type="ORF">P3W85_05180</name>
</gene>
<feature type="signal peptide" evidence="1">
    <location>
        <begin position="1"/>
        <end position="19"/>
    </location>
</feature>
<feature type="chain" id="PRO_5047098609" evidence="1">
    <location>
        <begin position="20"/>
        <end position="155"/>
    </location>
</feature>
<dbReference type="SUPFAM" id="SSF56954">
    <property type="entry name" value="Outer membrane efflux proteins (OEP)"/>
    <property type="match status" value="1"/>
</dbReference>
<accession>A0ABT6AIB1</accession>
<name>A0ABT6AIB1_9BURK</name>
<proteinExistence type="predicted"/>
<keyword evidence="1" id="KW-0732">Signal</keyword>
<dbReference type="RefSeq" id="WP_276263977.1">
    <property type="nucleotide sequence ID" value="NZ_JARJLM010000089.1"/>
</dbReference>
<evidence type="ECO:0000256" key="1">
    <source>
        <dbReference type="SAM" id="SignalP"/>
    </source>
</evidence>